<name>A0A6J4K2Z4_9ACTN</name>
<reference evidence="1" key="1">
    <citation type="submission" date="2020-02" db="EMBL/GenBank/DDBJ databases">
        <authorList>
            <person name="Meier V. D."/>
        </authorList>
    </citation>
    <scope>NUCLEOTIDE SEQUENCE</scope>
    <source>
        <strain evidence="1">AVDCRST_MAG48</strain>
    </source>
</reference>
<gene>
    <name evidence="1" type="ORF">AVDCRST_MAG48-819</name>
</gene>
<dbReference type="EMBL" id="CADCTS010000122">
    <property type="protein sequence ID" value="CAA9294382.1"/>
    <property type="molecule type" value="Genomic_DNA"/>
</dbReference>
<dbReference type="AlphaFoldDB" id="A0A6J4K2Z4"/>
<evidence type="ECO:0000313" key="1">
    <source>
        <dbReference type="EMBL" id="CAA9294382.1"/>
    </source>
</evidence>
<protein>
    <submittedName>
        <fullName evidence="1">Uncharacterized protein</fullName>
    </submittedName>
</protein>
<organism evidence="1">
    <name type="scientific">uncultured Friedmanniella sp</name>
    <dbReference type="NCBI Taxonomy" id="335381"/>
    <lineage>
        <taxon>Bacteria</taxon>
        <taxon>Bacillati</taxon>
        <taxon>Actinomycetota</taxon>
        <taxon>Actinomycetes</taxon>
        <taxon>Propionibacteriales</taxon>
        <taxon>Nocardioidaceae</taxon>
        <taxon>Friedmanniella</taxon>
        <taxon>environmental samples</taxon>
    </lineage>
</organism>
<sequence length="33" mass="3537">MPLTFRDVLDRDALLRATDAALGLVVEPAVARA</sequence>
<proteinExistence type="predicted"/>
<accession>A0A6J4K2Z4</accession>